<gene>
    <name evidence="2" type="ORF">BBM1114_06025</name>
</gene>
<dbReference type="PATRIC" id="fig|1365964.3.peg.1214"/>
<dbReference type="Proteomes" id="UP000036802">
    <property type="component" value="Unassembled WGS sequence"/>
</dbReference>
<evidence type="ECO:0000313" key="2">
    <source>
        <dbReference type="EMBL" id="KOA65566.1"/>
    </source>
</evidence>
<organism evidence="2 3">
    <name type="scientific">Bifidobacterium breve MCC 1114</name>
    <dbReference type="NCBI Taxonomy" id="1365964"/>
    <lineage>
        <taxon>Bacteria</taxon>
        <taxon>Bacillati</taxon>
        <taxon>Actinomycetota</taxon>
        <taxon>Actinomycetes</taxon>
        <taxon>Bifidobacteriales</taxon>
        <taxon>Bifidobacteriaceae</taxon>
        <taxon>Bifidobacterium</taxon>
    </lineage>
</organism>
<dbReference type="EMBL" id="AVQC01000009">
    <property type="protein sequence ID" value="KOA65566.1"/>
    <property type="molecule type" value="Genomic_DNA"/>
</dbReference>
<accession>A0A0L7D119</accession>
<evidence type="ECO:0000313" key="3">
    <source>
        <dbReference type="Proteomes" id="UP000036802"/>
    </source>
</evidence>
<protein>
    <recommendedName>
        <fullName evidence="1">Phage-Barnase-EndoU-ColicinE5/D-RelE like nuclease 4 domain-containing protein</fullName>
    </recommendedName>
</protein>
<feature type="domain" description="Phage-Barnase-EndoU-ColicinE5/D-RelE like nuclease 4" evidence="1">
    <location>
        <begin position="112"/>
        <end position="256"/>
    </location>
</feature>
<sequence>MSFVTRPILCGGVGCGFEMRSQLPLALDSSARTNTAKAGCLAQWLGDTVGPTEATTDSTSKVVDDSHAEDCKTWLFISGGTSGSDVPPLFFGKGGAVNITKTKEYALAQAHAAALLYHERLEGRSIKIHCEDDLTLAIVWDAGNFAHLCGLDYYLDDSKRCRLPPRKLYEDLLRGRRISPKRVSPHGDVQWLKKKADVLTDAMDMSKVTHVVVSGNSRIVLYAGNEVWCIGLGRMRDGRYYPQSLVKKSFDEVRKTGTVTHIVAAVETMGL</sequence>
<dbReference type="Pfam" id="PF18813">
    <property type="entry name" value="PBECR4"/>
    <property type="match status" value="1"/>
</dbReference>
<name>A0A0L7D119_BIFBR</name>
<reference evidence="2 3" key="1">
    <citation type="journal article" date="2015" name="Int J Genomics">
        <title>Comparative Genomics Revealed Genetic Diversity and Species/Strain-Level Differences in Carbohydrate Metabolism of Three Probiotic Bifidobacterial Species.</title>
        <authorList>
            <person name="Odamaki T."/>
            <person name="Horigome A."/>
            <person name="Sugahara H."/>
            <person name="Hashikura N."/>
            <person name="Minami J."/>
            <person name="Xiao J.Z."/>
            <person name="Abe F."/>
        </authorList>
    </citation>
    <scope>NUCLEOTIDE SEQUENCE [LARGE SCALE GENOMIC DNA]</scope>
    <source>
        <strain evidence="2 3">MCC 1114</strain>
    </source>
</reference>
<dbReference type="RefSeq" id="WP_230310363.1">
    <property type="nucleotide sequence ID" value="NZ_AVQC01000009.1"/>
</dbReference>
<dbReference type="AlphaFoldDB" id="A0A0L7D119"/>
<comment type="caution">
    <text evidence="2">The sequence shown here is derived from an EMBL/GenBank/DDBJ whole genome shotgun (WGS) entry which is preliminary data.</text>
</comment>
<evidence type="ECO:0000259" key="1">
    <source>
        <dbReference type="Pfam" id="PF18813"/>
    </source>
</evidence>
<proteinExistence type="predicted"/>
<dbReference type="InterPro" id="IPR041420">
    <property type="entry name" value="PBECR4"/>
</dbReference>